<dbReference type="STRING" id="229203.SAMN05444338_10284"/>
<dbReference type="AlphaFoldDB" id="A0A1H2SHZ8"/>
<dbReference type="RefSeq" id="WP_091429312.1">
    <property type="nucleotide sequence ID" value="NZ_FNMV01000002.1"/>
</dbReference>
<proteinExistence type="predicted"/>
<evidence type="ECO:0000313" key="2">
    <source>
        <dbReference type="Proteomes" id="UP000198569"/>
    </source>
</evidence>
<dbReference type="InterPro" id="IPR007298">
    <property type="entry name" value="Cu-R_lipoprotein_NlpE"/>
</dbReference>
<dbReference type="PROSITE" id="PS51257">
    <property type="entry name" value="PROKAR_LIPOPROTEIN"/>
    <property type="match status" value="1"/>
</dbReference>
<accession>A0A1H2SHZ8</accession>
<evidence type="ECO:0000313" key="1">
    <source>
        <dbReference type="EMBL" id="SDW31231.1"/>
    </source>
</evidence>
<dbReference type="OrthoDB" id="5348860at2"/>
<name>A0A1H2SHZ8_9FLAO</name>
<organism evidence="1 2">
    <name type="scientific">Flavobacterium degerlachei</name>
    <dbReference type="NCBI Taxonomy" id="229203"/>
    <lineage>
        <taxon>Bacteria</taxon>
        <taxon>Pseudomonadati</taxon>
        <taxon>Bacteroidota</taxon>
        <taxon>Flavobacteriia</taxon>
        <taxon>Flavobacteriales</taxon>
        <taxon>Flavobacteriaceae</taxon>
        <taxon>Flavobacterium</taxon>
    </lineage>
</organism>
<keyword evidence="1" id="KW-0449">Lipoprotein</keyword>
<protein>
    <submittedName>
        <fullName evidence="1">Uncharacterized lipoprotein NlpE involved in copper resistance</fullName>
    </submittedName>
</protein>
<keyword evidence="2" id="KW-1185">Reference proteome</keyword>
<gene>
    <name evidence="1" type="ORF">SAMN05444338_10284</name>
</gene>
<dbReference type="Gene3D" id="2.40.128.640">
    <property type="match status" value="1"/>
</dbReference>
<dbReference type="Pfam" id="PF04170">
    <property type="entry name" value="NlpE"/>
    <property type="match status" value="1"/>
</dbReference>
<dbReference type="EMBL" id="FNMV01000002">
    <property type="protein sequence ID" value="SDW31231.1"/>
    <property type="molecule type" value="Genomic_DNA"/>
</dbReference>
<dbReference type="Proteomes" id="UP000198569">
    <property type="component" value="Unassembled WGS sequence"/>
</dbReference>
<reference evidence="2" key="1">
    <citation type="submission" date="2016-10" db="EMBL/GenBank/DDBJ databases">
        <authorList>
            <person name="Varghese N."/>
            <person name="Submissions S."/>
        </authorList>
    </citation>
    <scope>NUCLEOTIDE SEQUENCE [LARGE SCALE GENOMIC DNA]</scope>
    <source>
        <strain evidence="2">DSM 15718</strain>
    </source>
</reference>
<sequence>MKKSIVALLSVSLFFFSCKKEIKTEEVKIDTDTITNVVDEITADMHNSQNALDWSGTYKGMTPCADCEGIETELILSKDLTFVLKTKYLGKEKENVFEEKGDFTWNESGSFISLKGIPYQYKVGENTLTQLDLDGKVIAGLLADMYILKK</sequence>